<accession>M6RR97</accession>
<evidence type="ECO:0000256" key="1">
    <source>
        <dbReference type="ARBA" id="ARBA00004651"/>
    </source>
</evidence>
<evidence type="ECO:0000256" key="2">
    <source>
        <dbReference type="ARBA" id="ARBA00010792"/>
    </source>
</evidence>
<feature type="domain" description="VTT" evidence="8">
    <location>
        <begin position="56"/>
        <end position="183"/>
    </location>
</feature>
<feature type="transmembrane region" description="Helical" evidence="7">
    <location>
        <begin position="160"/>
        <end position="181"/>
    </location>
</feature>
<comment type="subcellular location">
    <subcellularLocation>
        <location evidence="1 7">Cell membrane</location>
        <topology evidence="1 7">Multi-pass membrane protein</topology>
    </subcellularLocation>
</comment>
<keyword evidence="6 7" id="KW-0472">Membrane</keyword>
<evidence type="ECO:0000256" key="7">
    <source>
        <dbReference type="RuleBase" id="RU367016"/>
    </source>
</evidence>
<dbReference type="GO" id="GO:0005886">
    <property type="term" value="C:plasma membrane"/>
    <property type="evidence" value="ECO:0007669"/>
    <property type="project" value="UniProtKB-SubCell"/>
</dbReference>
<dbReference type="InterPro" id="IPR032816">
    <property type="entry name" value="VTT_dom"/>
</dbReference>
<keyword evidence="5 7" id="KW-1133">Transmembrane helix</keyword>
<keyword evidence="4 7" id="KW-0812">Transmembrane</keyword>
<protein>
    <submittedName>
        <fullName evidence="9">SNARE-like domain protein</fullName>
    </submittedName>
</protein>
<feature type="transmembrane region" description="Helical" evidence="7">
    <location>
        <begin position="78"/>
        <end position="101"/>
    </location>
</feature>
<evidence type="ECO:0000256" key="5">
    <source>
        <dbReference type="ARBA" id="ARBA00022989"/>
    </source>
</evidence>
<dbReference type="Pfam" id="PF09335">
    <property type="entry name" value="VTT_dom"/>
    <property type="match status" value="1"/>
</dbReference>
<evidence type="ECO:0000259" key="8">
    <source>
        <dbReference type="Pfam" id="PF09335"/>
    </source>
</evidence>
<comment type="caution">
    <text evidence="7">Lacks conserved residue(s) required for the propagation of feature annotation.</text>
</comment>
<feature type="transmembrane region" description="Helical" evidence="7">
    <location>
        <begin position="201"/>
        <end position="220"/>
    </location>
</feature>
<evidence type="ECO:0000313" key="9">
    <source>
        <dbReference type="EMBL" id="EMO07039.1"/>
    </source>
</evidence>
<dbReference type="InterPro" id="IPR032818">
    <property type="entry name" value="DedA-like"/>
</dbReference>
<reference evidence="9 10" key="1">
    <citation type="submission" date="2013-01" db="EMBL/GenBank/DDBJ databases">
        <authorList>
            <person name="Harkins D.M."/>
            <person name="Durkin A.S."/>
            <person name="Brinkac L.M."/>
            <person name="Haft D.H."/>
            <person name="Selengut J.D."/>
            <person name="Sanka R."/>
            <person name="DePew J."/>
            <person name="Purushe J."/>
            <person name="Picardeau M."/>
            <person name="Werts C."/>
            <person name="Goarant C."/>
            <person name="Vinetz J.M."/>
            <person name="Sutton G.G."/>
            <person name="Nierman W.C."/>
            <person name="Fouts D.E."/>
        </authorList>
    </citation>
    <scope>NUCLEOTIDE SEQUENCE [LARGE SCALE GENOMIC DNA]</scope>
    <source>
        <strain evidence="9 10">Verdun HP</strain>
    </source>
</reference>
<dbReference type="PANTHER" id="PTHR30353">
    <property type="entry name" value="INNER MEMBRANE PROTEIN DEDA-RELATED"/>
    <property type="match status" value="1"/>
</dbReference>
<dbReference type="EMBL" id="AHNZ02000110">
    <property type="protein sequence ID" value="EMO07039.1"/>
    <property type="molecule type" value="Genomic_DNA"/>
</dbReference>
<comment type="similarity">
    <text evidence="2 7">Belongs to the DedA family.</text>
</comment>
<gene>
    <name evidence="9" type="ORF">LEP1GSC116_0861</name>
</gene>
<comment type="caution">
    <text evidence="9">The sequence shown here is derived from an EMBL/GenBank/DDBJ whole genome shotgun (WGS) entry which is preliminary data.</text>
</comment>
<name>M6RR97_LEPIR</name>
<evidence type="ECO:0000256" key="6">
    <source>
        <dbReference type="ARBA" id="ARBA00023136"/>
    </source>
</evidence>
<sequence>MFTAILPSFHFIDFGILKNRICSEDGIFKYSCECIFRIRLYCRLFGFNFCGFGLPVPEDISLVSGGVIAGLGKADPHFMFLVGMAGVLIGDSSVFLIGRIYGVRVLQIPMISRIVTPERFAKVQDKISRYGNWVTFMARFMPGLRMPIYLTAGTSDRISFYRFVILDFLAAIISVPVWVYLGYFGAYNFDKLMDWVHNGQLFVFGLLGTAFLLFGIVYWIRKKRS</sequence>
<evidence type="ECO:0000256" key="3">
    <source>
        <dbReference type="ARBA" id="ARBA00022475"/>
    </source>
</evidence>
<proteinExistence type="inferred from homology"/>
<dbReference type="AlphaFoldDB" id="M6RR97"/>
<keyword evidence="3 7" id="KW-1003">Cell membrane</keyword>
<dbReference type="PANTHER" id="PTHR30353:SF15">
    <property type="entry name" value="INNER MEMBRANE PROTEIN YABI"/>
    <property type="match status" value="1"/>
</dbReference>
<dbReference type="Proteomes" id="UP000012092">
    <property type="component" value="Unassembled WGS sequence"/>
</dbReference>
<evidence type="ECO:0000256" key="4">
    <source>
        <dbReference type="ARBA" id="ARBA00022692"/>
    </source>
</evidence>
<organism evidence="9 10">
    <name type="scientific">Leptospira interrogans serovar Icterohaemorrhagiae str. Verdun HP</name>
    <dbReference type="NCBI Taxonomy" id="1049910"/>
    <lineage>
        <taxon>Bacteria</taxon>
        <taxon>Pseudomonadati</taxon>
        <taxon>Spirochaetota</taxon>
        <taxon>Spirochaetia</taxon>
        <taxon>Leptospirales</taxon>
        <taxon>Leptospiraceae</taxon>
        <taxon>Leptospira</taxon>
    </lineage>
</organism>
<evidence type="ECO:0000313" key="10">
    <source>
        <dbReference type="Proteomes" id="UP000012092"/>
    </source>
</evidence>